<evidence type="ECO:0000256" key="7">
    <source>
        <dbReference type="ARBA" id="ARBA00023137"/>
    </source>
</evidence>
<dbReference type="GO" id="GO:0005925">
    <property type="term" value="C:focal adhesion"/>
    <property type="evidence" value="ECO:0007669"/>
    <property type="project" value="UniProtKB-ARBA"/>
</dbReference>
<keyword evidence="3" id="KW-0808">Transferase</keyword>
<organism evidence="20 21">
    <name type="scientific">Larimichthys crocea</name>
    <name type="common">Large yellow croaker</name>
    <name type="synonym">Pseudosciaena crocea</name>
    <dbReference type="NCBI Taxonomy" id="215358"/>
    <lineage>
        <taxon>Eukaryota</taxon>
        <taxon>Metazoa</taxon>
        <taxon>Chordata</taxon>
        <taxon>Craniata</taxon>
        <taxon>Vertebrata</taxon>
        <taxon>Euteleostomi</taxon>
        <taxon>Actinopterygii</taxon>
        <taxon>Neopterygii</taxon>
        <taxon>Teleostei</taxon>
        <taxon>Neoteleostei</taxon>
        <taxon>Acanthomorphata</taxon>
        <taxon>Eupercaria</taxon>
        <taxon>Sciaenidae</taxon>
        <taxon>Larimichthys</taxon>
    </lineage>
</organism>
<dbReference type="GO" id="GO:0005524">
    <property type="term" value="F:ATP binding"/>
    <property type="evidence" value="ECO:0007669"/>
    <property type="project" value="UniProtKB-UniRule"/>
</dbReference>
<dbReference type="InterPro" id="IPR000719">
    <property type="entry name" value="Prot_kinase_dom"/>
</dbReference>
<feature type="domain" description="Protein kinase" evidence="19">
    <location>
        <begin position="71"/>
        <end position="382"/>
    </location>
</feature>
<comment type="similarity">
    <text evidence="8">Belongs to the protein kinase superfamily. STE Ser/Thr protein kinase family. MAP kinase kinase subfamily.</text>
</comment>
<evidence type="ECO:0000256" key="12">
    <source>
        <dbReference type="ARBA" id="ARBA00042349"/>
    </source>
</evidence>
<comment type="catalytic activity">
    <reaction evidence="13">
        <text>L-seryl-[protein] + ATP = O-phospho-L-seryl-[protein] + ADP + H(+)</text>
        <dbReference type="Rhea" id="RHEA:17989"/>
        <dbReference type="Rhea" id="RHEA-COMP:9863"/>
        <dbReference type="Rhea" id="RHEA-COMP:11604"/>
        <dbReference type="ChEBI" id="CHEBI:15378"/>
        <dbReference type="ChEBI" id="CHEBI:29999"/>
        <dbReference type="ChEBI" id="CHEBI:30616"/>
        <dbReference type="ChEBI" id="CHEBI:83421"/>
        <dbReference type="ChEBI" id="CHEBI:456216"/>
        <dbReference type="EC" id="2.7.12.2"/>
    </reaction>
</comment>
<comment type="catalytic activity">
    <reaction evidence="15">
        <text>L-tyrosyl-[protein] + ATP = O-phospho-L-tyrosyl-[protein] + ADP + H(+)</text>
        <dbReference type="Rhea" id="RHEA:10596"/>
        <dbReference type="Rhea" id="RHEA-COMP:10136"/>
        <dbReference type="Rhea" id="RHEA-COMP:20101"/>
        <dbReference type="ChEBI" id="CHEBI:15378"/>
        <dbReference type="ChEBI" id="CHEBI:30616"/>
        <dbReference type="ChEBI" id="CHEBI:46858"/>
        <dbReference type="ChEBI" id="CHEBI:61978"/>
        <dbReference type="ChEBI" id="CHEBI:456216"/>
        <dbReference type="EC" id="2.7.12.2"/>
    </reaction>
</comment>
<dbReference type="Gene3D" id="1.10.510.10">
    <property type="entry name" value="Transferase(Phosphotransferase) domain 1"/>
    <property type="match status" value="1"/>
</dbReference>
<evidence type="ECO:0000313" key="21">
    <source>
        <dbReference type="Proteomes" id="UP000424527"/>
    </source>
</evidence>
<dbReference type="PROSITE" id="PS50011">
    <property type="entry name" value="PROTEIN_KINASE_DOM"/>
    <property type="match status" value="1"/>
</dbReference>
<evidence type="ECO:0000256" key="13">
    <source>
        <dbReference type="ARBA" id="ARBA00049014"/>
    </source>
</evidence>
<dbReference type="InterPro" id="IPR011009">
    <property type="entry name" value="Kinase-like_dom_sf"/>
</dbReference>
<evidence type="ECO:0000256" key="14">
    <source>
        <dbReference type="ARBA" id="ARBA00049299"/>
    </source>
</evidence>
<dbReference type="GO" id="GO:0005770">
    <property type="term" value="C:late endosome"/>
    <property type="evidence" value="ECO:0007669"/>
    <property type="project" value="UniProtKB-ARBA"/>
</dbReference>
<evidence type="ECO:0000256" key="5">
    <source>
        <dbReference type="ARBA" id="ARBA00022777"/>
    </source>
</evidence>
<dbReference type="GO" id="GO:0004708">
    <property type="term" value="F:MAP kinase kinase activity"/>
    <property type="evidence" value="ECO:0007669"/>
    <property type="project" value="UniProtKB-EC"/>
</dbReference>
<accession>A0A6G0ISP6</accession>
<evidence type="ECO:0000256" key="2">
    <source>
        <dbReference type="ARBA" id="ARBA00022553"/>
    </source>
</evidence>
<evidence type="ECO:0000256" key="9">
    <source>
        <dbReference type="ARBA" id="ARBA00038999"/>
    </source>
</evidence>
<evidence type="ECO:0000256" key="15">
    <source>
        <dbReference type="ARBA" id="ARBA00051693"/>
    </source>
</evidence>
<dbReference type="PANTHER" id="PTHR47448">
    <property type="entry name" value="DUAL SPECIFICITY MITOGEN-ACTIVATED PROTEIN KINASE KINASE DSOR1-LIKE PROTEIN"/>
    <property type="match status" value="1"/>
</dbReference>
<dbReference type="PANTHER" id="PTHR47448:SF3">
    <property type="entry name" value="MITOGEN-ACTIVATED PROTEIN KINASE KINASE 2"/>
    <property type="match status" value="1"/>
</dbReference>
<dbReference type="GO" id="GO:0004674">
    <property type="term" value="F:protein serine/threonine kinase activity"/>
    <property type="evidence" value="ECO:0007669"/>
    <property type="project" value="UniProtKB-KW"/>
</dbReference>
<evidence type="ECO:0000256" key="3">
    <source>
        <dbReference type="ARBA" id="ARBA00022679"/>
    </source>
</evidence>
<evidence type="ECO:0000256" key="8">
    <source>
        <dbReference type="ARBA" id="ARBA00038035"/>
    </source>
</evidence>
<comment type="catalytic activity">
    <reaction evidence="14">
        <text>L-threonyl-[protein] + ATP = O-phospho-L-threonyl-[protein] + ADP + H(+)</text>
        <dbReference type="Rhea" id="RHEA:46608"/>
        <dbReference type="Rhea" id="RHEA-COMP:11060"/>
        <dbReference type="Rhea" id="RHEA-COMP:11605"/>
        <dbReference type="ChEBI" id="CHEBI:15378"/>
        <dbReference type="ChEBI" id="CHEBI:30013"/>
        <dbReference type="ChEBI" id="CHEBI:30616"/>
        <dbReference type="ChEBI" id="CHEBI:61977"/>
        <dbReference type="ChEBI" id="CHEBI:456216"/>
        <dbReference type="EC" id="2.7.12.2"/>
    </reaction>
</comment>
<keyword evidence="6 16" id="KW-0067">ATP-binding</keyword>
<dbReference type="PROSITE" id="PS00108">
    <property type="entry name" value="PROTEIN_KINASE_ST"/>
    <property type="match status" value="1"/>
</dbReference>
<dbReference type="GO" id="GO:0090170">
    <property type="term" value="P:regulation of Golgi inheritance"/>
    <property type="evidence" value="ECO:0007669"/>
    <property type="project" value="UniProtKB-ARBA"/>
</dbReference>
<dbReference type="SUPFAM" id="SSF56112">
    <property type="entry name" value="Protein kinase-like (PK-like)"/>
    <property type="match status" value="1"/>
</dbReference>
<evidence type="ECO:0000256" key="10">
    <source>
        <dbReference type="ARBA" id="ARBA00040617"/>
    </source>
</evidence>
<reference evidence="20 21" key="1">
    <citation type="submission" date="2019-07" db="EMBL/GenBank/DDBJ databases">
        <title>Chromosome genome assembly for large yellow croaker.</title>
        <authorList>
            <person name="Xiao S."/>
        </authorList>
    </citation>
    <scope>NUCLEOTIDE SEQUENCE [LARGE SCALE GENOMIC DNA]</scope>
    <source>
        <strain evidence="20">JMULYC20181020</strain>
        <tissue evidence="20">Muscle</tissue>
    </source>
</reference>
<dbReference type="PROSITE" id="PS00107">
    <property type="entry name" value="PROTEIN_KINASE_ATP"/>
    <property type="match status" value="1"/>
</dbReference>
<keyword evidence="21" id="KW-1185">Reference proteome</keyword>
<dbReference type="EMBL" id="REGW02000007">
    <property type="protein sequence ID" value="KAE8294303.1"/>
    <property type="molecule type" value="Genomic_DNA"/>
</dbReference>
<keyword evidence="4 16" id="KW-0547">Nucleotide-binding</keyword>
<evidence type="ECO:0000256" key="16">
    <source>
        <dbReference type="PROSITE-ProRule" id="PRU10141"/>
    </source>
</evidence>
<name>A0A6G0ISP6_LARCR</name>
<dbReference type="InterPro" id="IPR017441">
    <property type="entry name" value="Protein_kinase_ATP_BS"/>
</dbReference>
<dbReference type="GO" id="GO:2000641">
    <property type="term" value="P:regulation of early endosome to late endosome transport"/>
    <property type="evidence" value="ECO:0007669"/>
    <property type="project" value="UniProtKB-ARBA"/>
</dbReference>
<dbReference type="InterPro" id="IPR050915">
    <property type="entry name" value="MAP_kinase_kinase"/>
</dbReference>
<dbReference type="Gene3D" id="3.30.200.20">
    <property type="entry name" value="Phosphorylase Kinase, domain 1"/>
    <property type="match status" value="1"/>
</dbReference>
<keyword evidence="2" id="KW-0597">Phosphoprotein</keyword>
<evidence type="ECO:0000256" key="18">
    <source>
        <dbReference type="SAM" id="MobiDB-lite"/>
    </source>
</evidence>
<evidence type="ECO:0000256" key="17">
    <source>
        <dbReference type="RuleBase" id="RU000304"/>
    </source>
</evidence>
<dbReference type="GO" id="GO:0005769">
    <property type="term" value="C:early endosome"/>
    <property type="evidence" value="ECO:0007669"/>
    <property type="project" value="UniProtKB-ARBA"/>
</dbReference>
<dbReference type="AlphaFoldDB" id="A0A6G0ISP6"/>
<comment type="caution">
    <text evidence="20">The sequence shown here is derived from an EMBL/GenBank/DDBJ whole genome shotgun (WGS) entry which is preliminary data.</text>
</comment>
<sequence>MAPKRRPGPLIITPIGEGQATSNTIDAASEANLEALQKKLGELDLDEQQRKRLEAFLTQKAQVGELKDEDFEPICELGAGNGGVVNKVRHKPSGLVMARKSSTLWSRSFLPLLSLIHLEIKPAIRNQIIRELQVLHECNSPYIVGFYGAFYSDGEISICMEHMDGGSLDQVLKEARRIPEEILGKVSIAVLRGLAYLREKHQIMHRDVKPSNILVNSRGEIKLCDFGVSGQLIDSMANSFVGTRSYMSPERLQGTHYSVQSDVWSMGLSLVELAIGRYPIPPPDAKELEGIFGRAVMDGAEGEPHNNMQRPRPPGRPVSGHGIDSRPAMAIFELLDYIVNEPPPKLPLGVFTNDFQDFVTKCLIKNPAERADLKMLMSHTFIKRSEVEEVDFAGWLCKTMGLNQPSTPTRGTE</sequence>
<evidence type="ECO:0000256" key="6">
    <source>
        <dbReference type="ARBA" id="ARBA00022840"/>
    </source>
</evidence>
<dbReference type="GO" id="GO:0032872">
    <property type="term" value="P:regulation of stress-activated MAPK cascade"/>
    <property type="evidence" value="ECO:0007669"/>
    <property type="project" value="UniProtKB-ARBA"/>
</dbReference>
<dbReference type="EC" id="2.7.12.2" evidence="9"/>
<dbReference type="GO" id="GO:0005739">
    <property type="term" value="C:mitochondrion"/>
    <property type="evidence" value="ECO:0007669"/>
    <property type="project" value="UniProtKB-ARBA"/>
</dbReference>
<feature type="region of interest" description="Disordered" evidence="18">
    <location>
        <begin position="303"/>
        <end position="322"/>
    </location>
</feature>
<evidence type="ECO:0000256" key="4">
    <source>
        <dbReference type="ARBA" id="ARBA00022741"/>
    </source>
</evidence>
<dbReference type="Proteomes" id="UP000424527">
    <property type="component" value="Unassembled WGS sequence"/>
</dbReference>
<dbReference type="FunFam" id="3.30.200.20:FF:000100">
    <property type="entry name" value="Dual specificity mitogen-activated protein kinase kinase 1"/>
    <property type="match status" value="1"/>
</dbReference>
<gene>
    <name evidence="20" type="ORF">D5F01_LYC07255</name>
</gene>
<keyword evidence="1 17" id="KW-0723">Serine/threonine-protein kinase</keyword>
<evidence type="ECO:0000313" key="20">
    <source>
        <dbReference type="EMBL" id="KAE8294303.1"/>
    </source>
</evidence>
<protein>
    <recommendedName>
        <fullName evidence="10">Dual specificity mitogen-activated protein kinase kinase 2</fullName>
        <ecNumber evidence="9">2.7.12.2</ecNumber>
    </recommendedName>
    <alternativeName>
        <fullName evidence="12">ERK activator kinase 2</fullName>
    </alternativeName>
    <alternativeName>
        <fullName evidence="11">MAPK/ERK kinase 2</fullName>
    </alternativeName>
</protein>
<keyword evidence="5 20" id="KW-0418">Kinase</keyword>
<evidence type="ECO:0000256" key="11">
    <source>
        <dbReference type="ARBA" id="ARBA00042277"/>
    </source>
</evidence>
<dbReference type="SMART" id="SM00220">
    <property type="entry name" value="S_TKc"/>
    <property type="match status" value="1"/>
</dbReference>
<evidence type="ECO:0000259" key="19">
    <source>
        <dbReference type="PROSITE" id="PS50011"/>
    </source>
</evidence>
<dbReference type="FunFam" id="1.10.510.10:FF:000115">
    <property type="entry name" value="Dual specificity mitogen-activated protein kinase kinase 1"/>
    <property type="match status" value="1"/>
</dbReference>
<dbReference type="GO" id="GO:0005829">
    <property type="term" value="C:cytosol"/>
    <property type="evidence" value="ECO:0007669"/>
    <property type="project" value="UniProtKB-ARBA"/>
</dbReference>
<evidence type="ECO:0000256" key="1">
    <source>
        <dbReference type="ARBA" id="ARBA00022527"/>
    </source>
</evidence>
<keyword evidence="7" id="KW-0829">Tyrosine-protein kinase</keyword>
<dbReference type="InterPro" id="IPR008271">
    <property type="entry name" value="Ser/Thr_kinase_AS"/>
</dbReference>
<dbReference type="Pfam" id="PF00069">
    <property type="entry name" value="Pkinase"/>
    <property type="match status" value="1"/>
</dbReference>
<proteinExistence type="inferred from homology"/>
<dbReference type="GO" id="GO:0004713">
    <property type="term" value="F:protein tyrosine kinase activity"/>
    <property type="evidence" value="ECO:0007669"/>
    <property type="project" value="UniProtKB-KW"/>
</dbReference>
<feature type="binding site" evidence="16">
    <location>
        <position position="100"/>
    </location>
    <ligand>
        <name>ATP</name>
        <dbReference type="ChEBI" id="CHEBI:30616"/>
    </ligand>
</feature>